<dbReference type="AlphaFoldDB" id="A0A0R2BDP2"/>
<dbReference type="Proteomes" id="UP000051612">
    <property type="component" value="Unassembled WGS sequence"/>
</dbReference>
<proteinExistence type="predicted"/>
<sequence length="458" mass="54221">MEIIMHKQTLVATELIKNTICYLNLEDLLEDSTKRFLNMSFNTKNLSLTHNQDDKYQLRFYNQSFALEAINKVAILIATKIDEKVNFKLHVKELSYIEKFFFDRLSILTKNRISYQQHFTILNISVPLIYTYEKMRYFQNIGDNWTAAYIGEFLIGNLDQQNNLAMFLKNYSFNFMELGNPLASKVILEEVIHRTKINHSKKDNEALIGCYYALGLLYIRNLPVAFRDKEKAKNMFKSAQRLLENPEFMYDTNHKIFSWVFNRNGYALTLFYENKYQETINLMNKLVAKLEPVIQITPVAKLHLSVLHYNLFQVYNAIGDNINAENELKIVIDMDPNDREYKYDYIRFLFKINNLTKAKDLLDDMYDNNMYDPVYHASYYGQYYIGIKNFERAASYCYQAICYNFNNKQTNYFIYNYLVSLVNGKNLNQKTLKQLNSLVESHVPMEKEVCSLIQKLLE</sequence>
<dbReference type="SUPFAM" id="SSF81901">
    <property type="entry name" value="HCP-like"/>
    <property type="match status" value="1"/>
</dbReference>
<dbReference type="InterPro" id="IPR011990">
    <property type="entry name" value="TPR-like_helical_dom_sf"/>
</dbReference>
<evidence type="ECO:0000313" key="2">
    <source>
        <dbReference type="Proteomes" id="UP000051612"/>
    </source>
</evidence>
<comment type="caution">
    <text evidence="1">The sequence shown here is derived from an EMBL/GenBank/DDBJ whole genome shotgun (WGS) entry which is preliminary data.</text>
</comment>
<organism evidence="1 2">
    <name type="scientific">Ligilactobacillus murinus DSM 20452 = NBRC 14221</name>
    <dbReference type="NCBI Taxonomy" id="1423772"/>
    <lineage>
        <taxon>Bacteria</taxon>
        <taxon>Bacillati</taxon>
        <taxon>Bacillota</taxon>
        <taxon>Bacilli</taxon>
        <taxon>Lactobacillales</taxon>
        <taxon>Lactobacillaceae</taxon>
        <taxon>Ligilactobacillus</taxon>
    </lineage>
</organism>
<dbReference type="PATRIC" id="fig|1423772.3.peg.730"/>
<accession>A0A0R2BDP2</accession>
<protein>
    <submittedName>
        <fullName evidence="1">Uncharacterized protein</fullName>
    </submittedName>
</protein>
<gene>
    <name evidence="1" type="ORF">FC48_GL000667</name>
</gene>
<evidence type="ECO:0000313" key="1">
    <source>
        <dbReference type="EMBL" id="KRM77454.1"/>
    </source>
</evidence>
<dbReference type="EMBL" id="AYYN01000018">
    <property type="protein sequence ID" value="KRM77454.1"/>
    <property type="molecule type" value="Genomic_DNA"/>
</dbReference>
<reference evidence="1 2" key="1">
    <citation type="journal article" date="2015" name="Genome Announc.">
        <title>Expanding the biotechnology potential of lactobacilli through comparative genomics of 213 strains and associated genera.</title>
        <authorList>
            <person name="Sun Z."/>
            <person name="Harris H.M."/>
            <person name="McCann A."/>
            <person name="Guo C."/>
            <person name="Argimon S."/>
            <person name="Zhang W."/>
            <person name="Yang X."/>
            <person name="Jeffery I.B."/>
            <person name="Cooney J.C."/>
            <person name="Kagawa T.F."/>
            <person name="Liu W."/>
            <person name="Song Y."/>
            <person name="Salvetti E."/>
            <person name="Wrobel A."/>
            <person name="Rasinkangas P."/>
            <person name="Parkhill J."/>
            <person name="Rea M.C."/>
            <person name="O'Sullivan O."/>
            <person name="Ritari J."/>
            <person name="Douillard F.P."/>
            <person name="Paul Ross R."/>
            <person name="Yang R."/>
            <person name="Briner A.E."/>
            <person name="Felis G.E."/>
            <person name="de Vos W.M."/>
            <person name="Barrangou R."/>
            <person name="Klaenhammer T.R."/>
            <person name="Caufield P.W."/>
            <person name="Cui Y."/>
            <person name="Zhang H."/>
            <person name="O'Toole P.W."/>
        </authorList>
    </citation>
    <scope>NUCLEOTIDE SEQUENCE [LARGE SCALE GENOMIC DNA]</scope>
    <source>
        <strain evidence="1 2">DSM 20452</strain>
    </source>
</reference>
<dbReference type="Gene3D" id="1.25.40.10">
    <property type="entry name" value="Tetratricopeptide repeat domain"/>
    <property type="match status" value="1"/>
</dbReference>
<dbReference type="RefSeq" id="WP_056958162.1">
    <property type="nucleotide sequence ID" value="NZ_AYYN01000018.1"/>
</dbReference>
<name>A0A0R2BDP2_9LACO</name>